<dbReference type="Proteomes" id="UP000326396">
    <property type="component" value="Linkage Group LG12"/>
</dbReference>
<dbReference type="Gene3D" id="2.30.29.230">
    <property type="match status" value="1"/>
</dbReference>
<feature type="compositionally biased region" description="Basic and acidic residues" evidence="2">
    <location>
        <begin position="1"/>
        <end position="10"/>
    </location>
</feature>
<feature type="region of interest" description="Disordered" evidence="2">
    <location>
        <begin position="1"/>
        <end position="33"/>
    </location>
</feature>
<feature type="region of interest" description="Disordered" evidence="2">
    <location>
        <begin position="232"/>
        <end position="260"/>
    </location>
</feature>
<feature type="region of interest" description="Disordered" evidence="2">
    <location>
        <begin position="157"/>
        <end position="178"/>
    </location>
</feature>
<feature type="compositionally biased region" description="Basic and acidic residues" evidence="2">
    <location>
        <begin position="232"/>
        <end position="252"/>
    </location>
</feature>
<reference evidence="4 5" key="1">
    <citation type="submission" date="2019-05" db="EMBL/GenBank/DDBJ databases">
        <title>Mikania micrantha, genome provides insights into the molecular mechanism of rapid growth.</title>
        <authorList>
            <person name="Liu B."/>
        </authorList>
    </citation>
    <scope>NUCLEOTIDE SEQUENCE [LARGE SCALE GENOMIC DNA]</scope>
    <source>
        <strain evidence="4">NLD-2019</strain>
        <tissue evidence="4">Leaf</tissue>
    </source>
</reference>
<sequence length="308" mass="34776">MHESDIHDLSDDADYAVASKQGSSSMTRADDSKRSSYSDLEDAEIVYLKDNVTIHPTQYAAERISGRLKLLKQGSSLFMTWMPYTGQSSNARLSGRDKNLYTIRALSFSDIQSIRRHTPTIGWQYVIVVSSSVAPFTYVVYMPCQKTLSSLALPGSLANRTPSSSSSPSYGNLEDKYTSADGHLSSMQQNNKQRQKSHDPARDISIQVLEKFSLVTRFARETTSQLFRESLVDGHGPNEKRRTNWASKEHQSQEMTSNDVEIVPKKVPVPSDPLEDELKCLQDVVFHYSRSTHGYLQFSLIPYFTREL</sequence>
<organism evidence="4 5">
    <name type="scientific">Mikania micrantha</name>
    <name type="common">bitter vine</name>
    <dbReference type="NCBI Taxonomy" id="192012"/>
    <lineage>
        <taxon>Eukaryota</taxon>
        <taxon>Viridiplantae</taxon>
        <taxon>Streptophyta</taxon>
        <taxon>Embryophyta</taxon>
        <taxon>Tracheophyta</taxon>
        <taxon>Spermatophyta</taxon>
        <taxon>Magnoliopsida</taxon>
        <taxon>eudicotyledons</taxon>
        <taxon>Gunneridae</taxon>
        <taxon>Pentapetalae</taxon>
        <taxon>asterids</taxon>
        <taxon>campanulids</taxon>
        <taxon>Asterales</taxon>
        <taxon>Asteraceae</taxon>
        <taxon>Asteroideae</taxon>
        <taxon>Heliantheae alliance</taxon>
        <taxon>Eupatorieae</taxon>
        <taxon>Mikania</taxon>
    </lineage>
</organism>
<dbReference type="InterPro" id="IPR021935">
    <property type="entry name" value="SGSM1/2_RBD"/>
</dbReference>
<dbReference type="AlphaFoldDB" id="A0A5N6PJ23"/>
<dbReference type="EMBL" id="SZYD01000004">
    <property type="protein sequence ID" value="KAD6454492.1"/>
    <property type="molecule type" value="Genomic_DNA"/>
</dbReference>
<evidence type="ECO:0000259" key="3">
    <source>
        <dbReference type="Pfam" id="PF12068"/>
    </source>
</evidence>
<proteinExistence type="predicted"/>
<accession>A0A5N6PJ23</accession>
<gene>
    <name evidence="4" type="ORF">E3N88_09198</name>
</gene>
<keyword evidence="5" id="KW-1185">Reference proteome</keyword>
<evidence type="ECO:0000256" key="1">
    <source>
        <dbReference type="ARBA" id="ARBA00022468"/>
    </source>
</evidence>
<feature type="domain" description="Small G protein signalling modulator 1/2 Rab-binding" evidence="3">
    <location>
        <begin position="45"/>
        <end position="131"/>
    </location>
</feature>
<name>A0A5N6PJ23_9ASTR</name>
<dbReference type="OrthoDB" id="10264062at2759"/>
<keyword evidence="1" id="KW-0343">GTPase activation</keyword>
<evidence type="ECO:0000313" key="4">
    <source>
        <dbReference type="EMBL" id="KAD6454492.1"/>
    </source>
</evidence>
<evidence type="ECO:0000256" key="2">
    <source>
        <dbReference type="SAM" id="MobiDB-lite"/>
    </source>
</evidence>
<protein>
    <recommendedName>
        <fullName evidence="3">Small G protein signalling modulator 1/2 Rab-binding domain-containing protein</fullName>
    </recommendedName>
</protein>
<comment type="caution">
    <text evidence="4">The sequence shown here is derived from an EMBL/GenBank/DDBJ whole genome shotgun (WGS) entry which is preliminary data.</text>
</comment>
<dbReference type="Pfam" id="PF12068">
    <property type="entry name" value="PH_RBD"/>
    <property type="match status" value="1"/>
</dbReference>
<evidence type="ECO:0000313" key="5">
    <source>
        <dbReference type="Proteomes" id="UP000326396"/>
    </source>
</evidence>
<dbReference type="GO" id="GO:0005096">
    <property type="term" value="F:GTPase activator activity"/>
    <property type="evidence" value="ECO:0007669"/>
    <property type="project" value="UniProtKB-KW"/>
</dbReference>